<dbReference type="EMBL" id="KB299856">
    <property type="protein sequence ID" value="ELU07494.1"/>
    <property type="molecule type" value="Genomic_DNA"/>
</dbReference>
<dbReference type="STRING" id="283909.R7ULT7"/>
<gene>
    <name evidence="8" type="ORF">CAPTEDRAFT_122327</name>
</gene>
<reference evidence="10" key="1">
    <citation type="submission" date="2012-12" db="EMBL/GenBank/DDBJ databases">
        <authorList>
            <person name="Hellsten U."/>
            <person name="Grimwood J."/>
            <person name="Chapman J.A."/>
            <person name="Shapiro H."/>
            <person name="Aerts A."/>
            <person name="Otillar R.P."/>
            <person name="Terry A.Y."/>
            <person name="Boore J.L."/>
            <person name="Simakov O."/>
            <person name="Marletaz F."/>
            <person name="Cho S.-J."/>
            <person name="Edsinger-Gonzales E."/>
            <person name="Havlak P."/>
            <person name="Kuo D.-H."/>
            <person name="Larsson T."/>
            <person name="Lv J."/>
            <person name="Arendt D."/>
            <person name="Savage R."/>
            <person name="Osoegawa K."/>
            <person name="de Jong P."/>
            <person name="Lindberg D.R."/>
            <person name="Seaver E.C."/>
            <person name="Weisblat D.A."/>
            <person name="Putnam N.H."/>
            <person name="Grigoriev I.V."/>
            <person name="Rokhsar D.S."/>
        </authorList>
    </citation>
    <scope>NUCLEOTIDE SEQUENCE</scope>
    <source>
        <strain evidence="10">I ESC-2004</strain>
    </source>
</reference>
<dbReference type="InterPro" id="IPR007829">
    <property type="entry name" value="TM2"/>
</dbReference>
<keyword evidence="3 6" id="KW-0812">Transmembrane</keyword>
<dbReference type="GO" id="GO:0016020">
    <property type="term" value="C:membrane"/>
    <property type="evidence" value="ECO:0007669"/>
    <property type="project" value="UniProtKB-SubCell"/>
</dbReference>
<keyword evidence="5 6" id="KW-0472">Membrane</keyword>
<evidence type="ECO:0000256" key="4">
    <source>
        <dbReference type="ARBA" id="ARBA00022989"/>
    </source>
</evidence>
<evidence type="ECO:0000256" key="2">
    <source>
        <dbReference type="ARBA" id="ARBA00008284"/>
    </source>
</evidence>
<reference evidence="9" key="3">
    <citation type="submission" date="2015-06" db="UniProtKB">
        <authorList>
            <consortium name="EnsemblMetazoa"/>
        </authorList>
    </citation>
    <scope>IDENTIFICATION</scope>
</reference>
<name>R7ULT7_CAPTE</name>
<accession>R7ULT7</accession>
<dbReference type="PANTHER" id="PTHR21016:SF25">
    <property type="entry name" value="TM2 DOMAIN-CONTAINING PROTEIN DDB_G0277895-RELATED"/>
    <property type="match status" value="1"/>
</dbReference>
<feature type="transmembrane region" description="Helical" evidence="6">
    <location>
        <begin position="65"/>
        <end position="85"/>
    </location>
</feature>
<keyword evidence="4 6" id="KW-1133">Transmembrane helix</keyword>
<comment type="subcellular location">
    <subcellularLocation>
        <location evidence="1">Membrane</location>
        <topology evidence="1">Multi-pass membrane protein</topology>
    </subcellularLocation>
</comment>
<dbReference type="EnsemblMetazoa" id="CapteT122327">
    <property type="protein sequence ID" value="CapteP122327"/>
    <property type="gene ID" value="CapteG122327"/>
</dbReference>
<evidence type="ECO:0000313" key="8">
    <source>
        <dbReference type="EMBL" id="ELU07494.1"/>
    </source>
</evidence>
<evidence type="ECO:0000313" key="9">
    <source>
        <dbReference type="EnsemblMetazoa" id="CapteP122327"/>
    </source>
</evidence>
<reference evidence="8 10" key="2">
    <citation type="journal article" date="2013" name="Nature">
        <title>Insights into bilaterian evolution from three spiralian genomes.</title>
        <authorList>
            <person name="Simakov O."/>
            <person name="Marletaz F."/>
            <person name="Cho S.J."/>
            <person name="Edsinger-Gonzales E."/>
            <person name="Havlak P."/>
            <person name="Hellsten U."/>
            <person name="Kuo D.H."/>
            <person name="Larsson T."/>
            <person name="Lv J."/>
            <person name="Arendt D."/>
            <person name="Savage R."/>
            <person name="Osoegawa K."/>
            <person name="de Jong P."/>
            <person name="Grimwood J."/>
            <person name="Chapman J.A."/>
            <person name="Shapiro H."/>
            <person name="Aerts A."/>
            <person name="Otillar R.P."/>
            <person name="Terry A.Y."/>
            <person name="Boore J.L."/>
            <person name="Grigoriev I.V."/>
            <person name="Lindberg D.R."/>
            <person name="Seaver E.C."/>
            <person name="Weisblat D.A."/>
            <person name="Putnam N.H."/>
            <person name="Rokhsar D.S."/>
        </authorList>
    </citation>
    <scope>NUCLEOTIDE SEQUENCE</scope>
    <source>
        <strain evidence="8 10">I ESC-2004</strain>
    </source>
</reference>
<feature type="transmembrane region" description="Helical" evidence="6">
    <location>
        <begin position="39"/>
        <end position="58"/>
    </location>
</feature>
<comment type="similarity">
    <text evidence="2">Belongs to the TM2 family.</text>
</comment>
<dbReference type="EMBL" id="AMQN01007053">
    <property type="status" value="NOT_ANNOTATED_CDS"/>
    <property type="molecule type" value="Genomic_DNA"/>
</dbReference>
<evidence type="ECO:0000313" key="10">
    <source>
        <dbReference type="Proteomes" id="UP000014760"/>
    </source>
</evidence>
<evidence type="ECO:0000259" key="7">
    <source>
        <dbReference type="Pfam" id="PF05154"/>
    </source>
</evidence>
<evidence type="ECO:0000256" key="5">
    <source>
        <dbReference type="ARBA" id="ARBA00023136"/>
    </source>
</evidence>
<dbReference type="Pfam" id="PF05154">
    <property type="entry name" value="TM2"/>
    <property type="match status" value="1"/>
</dbReference>
<dbReference type="InterPro" id="IPR050932">
    <property type="entry name" value="TM2D1-3-like"/>
</dbReference>
<evidence type="ECO:0000256" key="3">
    <source>
        <dbReference type="ARBA" id="ARBA00022692"/>
    </source>
</evidence>
<feature type="domain" description="TM2" evidence="7">
    <location>
        <begin position="38"/>
        <end position="83"/>
    </location>
</feature>
<organism evidence="8">
    <name type="scientific">Capitella teleta</name>
    <name type="common">Polychaete worm</name>
    <dbReference type="NCBI Taxonomy" id="283909"/>
    <lineage>
        <taxon>Eukaryota</taxon>
        <taxon>Metazoa</taxon>
        <taxon>Spiralia</taxon>
        <taxon>Lophotrochozoa</taxon>
        <taxon>Annelida</taxon>
        <taxon>Polychaeta</taxon>
        <taxon>Sedentaria</taxon>
        <taxon>Scolecida</taxon>
        <taxon>Capitellidae</taxon>
        <taxon>Capitella</taxon>
    </lineage>
</organism>
<dbReference type="PANTHER" id="PTHR21016">
    <property type="entry name" value="BETA-AMYLOID BINDING PROTEIN-RELATED"/>
    <property type="match status" value="1"/>
</dbReference>
<protein>
    <recommendedName>
        <fullName evidence="7">TM2 domain-containing protein</fullName>
    </recommendedName>
</protein>
<evidence type="ECO:0000256" key="6">
    <source>
        <dbReference type="SAM" id="Phobius"/>
    </source>
</evidence>
<dbReference type="Proteomes" id="UP000014760">
    <property type="component" value="Unassembled WGS sequence"/>
</dbReference>
<sequence>MAEHPEVLGGGTPIYKEVPVPPEPTPPVYIPIRNPLSLIPAYCFNIFLGVIGAHHAYLRRWAFSFFYVVTGGGFGVGWIVDLFRLNCLVDEANCKLLDPDYVTKKSCIDAYILWFPLGLFGQS</sequence>
<proteinExistence type="inferred from homology"/>
<evidence type="ECO:0000256" key="1">
    <source>
        <dbReference type="ARBA" id="ARBA00004141"/>
    </source>
</evidence>
<keyword evidence="10" id="KW-1185">Reference proteome</keyword>
<dbReference type="AlphaFoldDB" id="R7ULT7"/>
<dbReference type="HOGENOM" id="CLU_2017361_0_0_1"/>